<comment type="caution">
    <text evidence="1">The sequence shown here is derived from an EMBL/GenBank/DDBJ whole genome shotgun (WGS) entry which is preliminary data.</text>
</comment>
<dbReference type="EMBL" id="MU266670">
    <property type="protein sequence ID" value="KAH7919332.1"/>
    <property type="molecule type" value="Genomic_DNA"/>
</dbReference>
<sequence length="71" mass="7748">MCNIANLALHRVSIQPLSSGANMDHSAHRTEVTRLIVHAMVHGRRTNIQSPTGKRTASDRGIDKGLPEPKP</sequence>
<organism evidence="1 2">
    <name type="scientific">Leucogyrophana mollusca</name>
    <dbReference type="NCBI Taxonomy" id="85980"/>
    <lineage>
        <taxon>Eukaryota</taxon>
        <taxon>Fungi</taxon>
        <taxon>Dikarya</taxon>
        <taxon>Basidiomycota</taxon>
        <taxon>Agaricomycotina</taxon>
        <taxon>Agaricomycetes</taxon>
        <taxon>Agaricomycetidae</taxon>
        <taxon>Boletales</taxon>
        <taxon>Boletales incertae sedis</taxon>
        <taxon>Leucogyrophana</taxon>
    </lineage>
</organism>
<evidence type="ECO:0000313" key="1">
    <source>
        <dbReference type="EMBL" id="KAH7919332.1"/>
    </source>
</evidence>
<dbReference type="Proteomes" id="UP000790709">
    <property type="component" value="Unassembled WGS sequence"/>
</dbReference>
<reference evidence="1" key="1">
    <citation type="journal article" date="2021" name="New Phytol.">
        <title>Evolutionary innovations through gain and loss of genes in the ectomycorrhizal Boletales.</title>
        <authorList>
            <person name="Wu G."/>
            <person name="Miyauchi S."/>
            <person name="Morin E."/>
            <person name="Kuo A."/>
            <person name="Drula E."/>
            <person name="Varga T."/>
            <person name="Kohler A."/>
            <person name="Feng B."/>
            <person name="Cao Y."/>
            <person name="Lipzen A."/>
            <person name="Daum C."/>
            <person name="Hundley H."/>
            <person name="Pangilinan J."/>
            <person name="Johnson J."/>
            <person name="Barry K."/>
            <person name="LaButti K."/>
            <person name="Ng V."/>
            <person name="Ahrendt S."/>
            <person name="Min B."/>
            <person name="Choi I.G."/>
            <person name="Park H."/>
            <person name="Plett J.M."/>
            <person name="Magnuson J."/>
            <person name="Spatafora J.W."/>
            <person name="Nagy L.G."/>
            <person name="Henrissat B."/>
            <person name="Grigoriev I.V."/>
            <person name="Yang Z.L."/>
            <person name="Xu J."/>
            <person name="Martin F.M."/>
        </authorList>
    </citation>
    <scope>NUCLEOTIDE SEQUENCE</scope>
    <source>
        <strain evidence="1">KUC20120723A-06</strain>
    </source>
</reference>
<proteinExistence type="predicted"/>
<keyword evidence="2" id="KW-1185">Reference proteome</keyword>
<accession>A0ACB8B194</accession>
<name>A0ACB8B194_9AGAM</name>
<protein>
    <submittedName>
        <fullName evidence="1">Uncharacterized protein</fullName>
    </submittedName>
</protein>
<gene>
    <name evidence="1" type="ORF">BV22DRAFT_867135</name>
</gene>
<evidence type="ECO:0000313" key="2">
    <source>
        <dbReference type="Proteomes" id="UP000790709"/>
    </source>
</evidence>